<evidence type="ECO:0000256" key="12">
    <source>
        <dbReference type="ARBA" id="ARBA00034617"/>
    </source>
</evidence>
<dbReference type="SUPFAM" id="SSF50249">
    <property type="entry name" value="Nucleic acid-binding proteins"/>
    <property type="match status" value="1"/>
</dbReference>
<evidence type="ECO:0000256" key="15">
    <source>
        <dbReference type="RuleBase" id="RU363016"/>
    </source>
</evidence>
<evidence type="ECO:0000256" key="9">
    <source>
        <dbReference type="ARBA" id="ARBA00023172"/>
    </source>
</evidence>
<dbReference type="PROSITE" id="PS51194">
    <property type="entry name" value="HELICASE_CTER"/>
    <property type="match status" value="1"/>
</dbReference>
<keyword evidence="9 15" id="KW-0233">DNA recombination</keyword>
<dbReference type="EMBL" id="CP019030">
    <property type="protein sequence ID" value="APU46519.1"/>
    <property type="molecule type" value="Genomic_DNA"/>
</dbReference>
<dbReference type="InterPro" id="IPR027417">
    <property type="entry name" value="P-loop_NTPase"/>
</dbReference>
<feature type="domain" description="Helicase C-terminal" evidence="17">
    <location>
        <begin position="456"/>
        <end position="609"/>
    </location>
</feature>
<dbReference type="OrthoDB" id="9804325at2"/>
<dbReference type="AlphaFoldDB" id="A0A1L7GX81"/>
<dbReference type="InterPro" id="IPR047112">
    <property type="entry name" value="RecG/Mfd"/>
</dbReference>
<evidence type="ECO:0000256" key="5">
    <source>
        <dbReference type="ARBA" id="ARBA00022801"/>
    </source>
</evidence>
<dbReference type="NCBIfam" id="TIGR00643">
    <property type="entry name" value="recG"/>
    <property type="match status" value="1"/>
</dbReference>
<dbReference type="PANTHER" id="PTHR47964">
    <property type="entry name" value="ATP-DEPENDENT DNA HELICASE HOMOLOG RECG, CHLOROPLASTIC"/>
    <property type="match status" value="1"/>
</dbReference>
<keyword evidence="7 15" id="KW-0067">ATP-binding</keyword>
<comment type="similarity">
    <text evidence="1 15">Belongs to the helicase family. RecG subfamily.</text>
</comment>
<gene>
    <name evidence="18" type="ORF">BUW47_08900</name>
</gene>
<keyword evidence="11" id="KW-0413">Isomerase</keyword>
<dbReference type="InterPro" id="IPR014001">
    <property type="entry name" value="Helicase_ATP-bd"/>
</dbReference>
<dbReference type="Gene3D" id="1.10.150.20">
    <property type="entry name" value="5' to 3' exonuclease, C-terminal subdomain"/>
    <property type="match status" value="1"/>
</dbReference>
<dbReference type="SMART" id="SM00490">
    <property type="entry name" value="HELICc"/>
    <property type="match status" value="2"/>
</dbReference>
<sequence>MRSLQDSVGQLKGVGPKTVENLATLGIKTVGDLLTHYPSRYDDFAPTDLTVAKDKQKVTVKGTVVSEPLMSRYGYRRSRLSFRLVVGQAGVVNVVYFNQPYLKQQVEPNHDVTVLGTWDAPRQQILGTKLVAADSKAEAVGATYPANKHVRQATLRKLIRQAFDQYQNVIATLLPISLRQRYQLMERREMIKQMHFPTDTTMAEAAKRTAAFEEFFLFELRLQAIRRANRKEEGLQILYNNAELRDFIKTIPFELTAAQKRVVNEICRDLRAPYQMNRLLQGDVGSGKTIVAAIAVMAAVLAGYQVALMAPTEILAAQHAEKLAKVFSGTHVEVVLLTGALTAKQHDQLAKAIKAGDVNLIVGTHALIQNGVDYANLGLVIIDEQHRFGVNQRQQLREKGEHPDVLAMTATPIPRTLAITVYGEMDVSVIDELPAGRQPIKTTWLKGNQGQSALDFLDQQLRVGAQAYVVSPLIEESENLDVKNATDLYARFKEHFGPTYQVGLLHGRMNNDEKAAVMKDFQAGKVQVMVATTVIEVGVDNPNATVMLIYDADRFGLAQLHQLRGRVGRGKRQSYCLLVADPKTDEGKARMETMVATTDGFEVAQKDLELRGAGDVLGARQSGMPDFKVGDPVGDLKMLQIARADAGNLLATPGWDQKDENQPLVLYLQRHQLETHFD</sequence>
<keyword evidence="8" id="KW-0238">DNA-binding</keyword>
<evidence type="ECO:0000256" key="7">
    <source>
        <dbReference type="ARBA" id="ARBA00022840"/>
    </source>
</evidence>
<keyword evidence="3 15" id="KW-0547">Nucleotide-binding</keyword>
<comment type="function">
    <text evidence="15">Plays a critical role in recombination and DNA repair. Helps process Holliday junction intermediates to mature products by catalyzing branch migration. Has replication fork regression activity, unwinds stalled or blocked replication forks to make a HJ that can be resolved. Has a DNA unwinding activity characteristic of a DNA helicase with 3'-5' polarity.</text>
</comment>
<dbReference type="Pfam" id="PF19833">
    <property type="entry name" value="RecG_dom3_C"/>
    <property type="match status" value="1"/>
</dbReference>
<reference evidence="18 19" key="1">
    <citation type="submission" date="2016-12" db="EMBL/GenBank/DDBJ databases">
        <title>Complete Genome Sequence of Lactobacillus fermentum Strain SNUV175, a Probiotic for Treatment of Bacterial Vaginosis.</title>
        <authorList>
            <person name="Lee S."/>
            <person name="You H.J."/>
            <person name="Kwon B."/>
            <person name="Ko G."/>
        </authorList>
    </citation>
    <scope>NUCLEOTIDE SEQUENCE [LARGE SCALE GENOMIC DNA]</scope>
    <source>
        <strain evidence="18 19">SNUV175</strain>
    </source>
</reference>
<evidence type="ECO:0000256" key="3">
    <source>
        <dbReference type="ARBA" id="ARBA00022741"/>
    </source>
</evidence>
<dbReference type="InterPro" id="IPR001650">
    <property type="entry name" value="Helicase_C-like"/>
</dbReference>
<dbReference type="Pfam" id="PF00270">
    <property type="entry name" value="DEAD"/>
    <property type="match status" value="1"/>
</dbReference>
<dbReference type="NCBIfam" id="NF008168">
    <property type="entry name" value="PRK10917.2-2"/>
    <property type="match status" value="1"/>
</dbReference>
<dbReference type="Proteomes" id="UP000185427">
    <property type="component" value="Chromosome"/>
</dbReference>
<dbReference type="Gene3D" id="3.40.50.300">
    <property type="entry name" value="P-loop containing nucleotide triphosphate hydrolases"/>
    <property type="match status" value="2"/>
</dbReference>
<evidence type="ECO:0000313" key="19">
    <source>
        <dbReference type="Proteomes" id="UP000185427"/>
    </source>
</evidence>
<evidence type="ECO:0000256" key="13">
    <source>
        <dbReference type="ARBA" id="ARBA00034808"/>
    </source>
</evidence>
<evidence type="ECO:0000256" key="8">
    <source>
        <dbReference type="ARBA" id="ARBA00023125"/>
    </source>
</evidence>
<dbReference type="Pfam" id="PF17191">
    <property type="entry name" value="RecG_wedge"/>
    <property type="match status" value="1"/>
</dbReference>
<keyword evidence="5 15" id="KW-0378">Hydrolase</keyword>
<dbReference type="GO" id="GO:0043138">
    <property type="term" value="F:3'-5' DNA helicase activity"/>
    <property type="evidence" value="ECO:0007669"/>
    <property type="project" value="UniProtKB-EC"/>
</dbReference>
<dbReference type="CDD" id="cd17992">
    <property type="entry name" value="DEXHc_RecG"/>
    <property type="match status" value="1"/>
</dbReference>
<feature type="domain" description="Helicase ATP-binding" evidence="16">
    <location>
        <begin position="269"/>
        <end position="430"/>
    </location>
</feature>
<dbReference type="InterPro" id="IPR011545">
    <property type="entry name" value="DEAD/DEAH_box_helicase_dom"/>
</dbReference>
<evidence type="ECO:0000256" key="6">
    <source>
        <dbReference type="ARBA" id="ARBA00022806"/>
    </source>
</evidence>
<keyword evidence="4 15" id="KW-0227">DNA damage</keyword>
<comment type="catalytic activity">
    <reaction evidence="12 15">
        <text>Couples ATP hydrolysis with the unwinding of duplex DNA by translocating in the 3'-5' direction.</text>
        <dbReference type="EC" id="5.6.2.4"/>
    </reaction>
</comment>
<evidence type="ECO:0000313" key="18">
    <source>
        <dbReference type="EMBL" id="APU46519.1"/>
    </source>
</evidence>
<evidence type="ECO:0000256" key="4">
    <source>
        <dbReference type="ARBA" id="ARBA00022763"/>
    </source>
</evidence>
<evidence type="ECO:0000256" key="11">
    <source>
        <dbReference type="ARBA" id="ARBA00023235"/>
    </source>
</evidence>
<proteinExistence type="inferred from homology"/>
<evidence type="ECO:0000256" key="10">
    <source>
        <dbReference type="ARBA" id="ARBA00023204"/>
    </source>
</evidence>
<dbReference type="CDD" id="cd04488">
    <property type="entry name" value="RecG_wedge_OBF"/>
    <property type="match status" value="1"/>
</dbReference>
<dbReference type="InterPro" id="IPR004609">
    <property type="entry name" value="ATP-dep_DNA_helicase_RecG"/>
</dbReference>
<dbReference type="InterPro" id="IPR045562">
    <property type="entry name" value="RecG_dom3_C"/>
</dbReference>
<dbReference type="SUPFAM" id="SSF52540">
    <property type="entry name" value="P-loop containing nucleoside triphosphate hydrolases"/>
    <property type="match status" value="2"/>
</dbReference>
<accession>A0A1L7GX81</accession>
<evidence type="ECO:0000259" key="17">
    <source>
        <dbReference type="PROSITE" id="PS51194"/>
    </source>
</evidence>
<keyword evidence="6 15" id="KW-0347">Helicase</keyword>
<dbReference type="GO" id="GO:0016887">
    <property type="term" value="F:ATP hydrolysis activity"/>
    <property type="evidence" value="ECO:0007669"/>
    <property type="project" value="RHEA"/>
</dbReference>
<dbReference type="InterPro" id="IPR033454">
    <property type="entry name" value="RecG_wedge"/>
</dbReference>
<evidence type="ECO:0000256" key="14">
    <source>
        <dbReference type="ARBA" id="ARBA00048988"/>
    </source>
</evidence>
<dbReference type="PANTHER" id="PTHR47964:SF1">
    <property type="entry name" value="ATP-DEPENDENT DNA HELICASE HOMOLOG RECG, CHLOROPLASTIC"/>
    <property type="match status" value="1"/>
</dbReference>
<dbReference type="Pfam" id="PF00271">
    <property type="entry name" value="Helicase_C"/>
    <property type="match status" value="1"/>
</dbReference>
<dbReference type="Gene3D" id="2.40.50.140">
    <property type="entry name" value="Nucleic acid-binding proteins"/>
    <property type="match status" value="1"/>
</dbReference>
<dbReference type="GO" id="GO:0003677">
    <property type="term" value="F:DNA binding"/>
    <property type="evidence" value="ECO:0007669"/>
    <property type="project" value="UniProtKB-KW"/>
</dbReference>
<dbReference type="InterPro" id="IPR012340">
    <property type="entry name" value="NA-bd_OB-fold"/>
</dbReference>
<protein>
    <recommendedName>
        <fullName evidence="2 15">ATP-dependent DNA helicase RecG</fullName>
        <ecNumber evidence="13 15">5.6.2.4</ecNumber>
    </recommendedName>
</protein>
<dbReference type="PROSITE" id="PS51192">
    <property type="entry name" value="HELICASE_ATP_BIND_1"/>
    <property type="match status" value="1"/>
</dbReference>
<comment type="catalytic activity">
    <reaction evidence="14 15">
        <text>ATP + H2O = ADP + phosphate + H(+)</text>
        <dbReference type="Rhea" id="RHEA:13065"/>
        <dbReference type="ChEBI" id="CHEBI:15377"/>
        <dbReference type="ChEBI" id="CHEBI:15378"/>
        <dbReference type="ChEBI" id="CHEBI:30616"/>
        <dbReference type="ChEBI" id="CHEBI:43474"/>
        <dbReference type="ChEBI" id="CHEBI:456216"/>
        <dbReference type="EC" id="5.6.2.4"/>
    </reaction>
</comment>
<dbReference type="GO" id="GO:0005524">
    <property type="term" value="F:ATP binding"/>
    <property type="evidence" value="ECO:0007669"/>
    <property type="project" value="UniProtKB-KW"/>
</dbReference>
<evidence type="ECO:0000259" key="16">
    <source>
        <dbReference type="PROSITE" id="PS51192"/>
    </source>
</evidence>
<dbReference type="SMART" id="SM00487">
    <property type="entry name" value="DEXDc"/>
    <property type="match status" value="1"/>
</dbReference>
<dbReference type="EC" id="5.6.2.4" evidence="13 15"/>
<dbReference type="GO" id="GO:0006310">
    <property type="term" value="P:DNA recombination"/>
    <property type="evidence" value="ECO:0007669"/>
    <property type="project" value="UniProtKB-UniRule"/>
</dbReference>
<keyword evidence="10 15" id="KW-0234">DNA repair</keyword>
<evidence type="ECO:0000256" key="2">
    <source>
        <dbReference type="ARBA" id="ARBA00017846"/>
    </source>
</evidence>
<dbReference type="NCBIfam" id="NF008165">
    <property type="entry name" value="PRK10917.1-3"/>
    <property type="match status" value="1"/>
</dbReference>
<dbReference type="RefSeq" id="WP_075667582.1">
    <property type="nucleotide sequence ID" value="NZ_CP019030.1"/>
</dbReference>
<evidence type="ECO:0000256" key="1">
    <source>
        <dbReference type="ARBA" id="ARBA00007504"/>
    </source>
</evidence>
<dbReference type="GO" id="GO:0006281">
    <property type="term" value="P:DNA repair"/>
    <property type="evidence" value="ECO:0007669"/>
    <property type="project" value="UniProtKB-UniRule"/>
</dbReference>
<name>A0A1L7GX81_LIMFE</name>
<organism evidence="18 19">
    <name type="scientific">Limosilactobacillus fermentum</name>
    <name type="common">Lactobacillus fermentum</name>
    <dbReference type="NCBI Taxonomy" id="1613"/>
    <lineage>
        <taxon>Bacteria</taxon>
        <taxon>Bacillati</taxon>
        <taxon>Bacillota</taxon>
        <taxon>Bacilli</taxon>
        <taxon>Lactobacillales</taxon>
        <taxon>Lactobacillaceae</taxon>
        <taxon>Limosilactobacillus</taxon>
    </lineage>
</organism>